<dbReference type="InterPro" id="IPR036282">
    <property type="entry name" value="Glutathione-S-Trfase_C_sf"/>
</dbReference>
<dbReference type="Pfam" id="PF00043">
    <property type="entry name" value="GST_C"/>
    <property type="match status" value="1"/>
</dbReference>
<reference evidence="5 6" key="1">
    <citation type="submission" date="2023-01" db="EMBL/GenBank/DDBJ databases">
        <title>Analysis of 21 Apiospora genomes using comparative genomics revels a genus with tremendous synthesis potential of carbohydrate active enzymes and secondary metabolites.</title>
        <authorList>
            <person name="Sorensen T."/>
        </authorList>
    </citation>
    <scope>NUCLEOTIDE SEQUENCE [LARGE SCALE GENOMIC DNA]</scope>
    <source>
        <strain evidence="5 6">CBS 117206</strain>
    </source>
</reference>
<keyword evidence="6" id="KW-1185">Reference proteome</keyword>
<accession>A0AAW0R4J8</accession>
<dbReference type="SUPFAM" id="SSF47616">
    <property type="entry name" value="GST C-terminal domain-like"/>
    <property type="match status" value="1"/>
</dbReference>
<comment type="caution">
    <text evidence="5">The sequence shown here is derived from an EMBL/GenBank/DDBJ whole genome shotgun (WGS) entry which is preliminary data.</text>
</comment>
<feature type="domain" description="GST C-terminal" evidence="4">
    <location>
        <begin position="92"/>
        <end position="225"/>
    </location>
</feature>
<protein>
    <recommendedName>
        <fullName evidence="7">Glutathione S-transferase</fullName>
    </recommendedName>
</protein>
<gene>
    <name evidence="5" type="ORF">PG999_003765</name>
</gene>
<proteinExistence type="inferred from homology"/>
<sequence length="234" mass="27596">MSQIKTLKLYAHPAAPHPWKIILILTELELPFEVAYKTTAAVTKEQIRAMNPNERVPILEDPNTGLTLWETGAIAEYIIETYDQEAKLSFKTAAQKWETRMWVFFNVTTQDQYYGQKAYFTLFHENKDIPTVLQHYTDEVKRVLGVLELHLSRTGQAYLVGDRVTYADLMFAPFHNVLCSVILYPDFEAEWRADFPHCYEWHQRLMQRPKVRDVFKRRAEAERVMHEENGRTIR</sequence>
<evidence type="ECO:0000256" key="2">
    <source>
        <dbReference type="RuleBase" id="RU003494"/>
    </source>
</evidence>
<dbReference type="InterPro" id="IPR004045">
    <property type="entry name" value="Glutathione_S-Trfase_N"/>
</dbReference>
<comment type="similarity">
    <text evidence="1 2">Belongs to the GST superfamily.</text>
</comment>
<evidence type="ECO:0000259" key="4">
    <source>
        <dbReference type="PROSITE" id="PS50405"/>
    </source>
</evidence>
<dbReference type="PROSITE" id="PS50404">
    <property type="entry name" value="GST_NTER"/>
    <property type="match status" value="1"/>
</dbReference>
<name>A0AAW0R4J8_9PEZI</name>
<evidence type="ECO:0000313" key="5">
    <source>
        <dbReference type="EMBL" id="KAK8123847.1"/>
    </source>
</evidence>
<dbReference type="Proteomes" id="UP001392437">
    <property type="component" value="Unassembled WGS sequence"/>
</dbReference>
<evidence type="ECO:0000313" key="6">
    <source>
        <dbReference type="Proteomes" id="UP001392437"/>
    </source>
</evidence>
<dbReference type="EMBL" id="JAQQWP010000003">
    <property type="protein sequence ID" value="KAK8123847.1"/>
    <property type="molecule type" value="Genomic_DNA"/>
</dbReference>
<dbReference type="InterPro" id="IPR036249">
    <property type="entry name" value="Thioredoxin-like_sf"/>
</dbReference>
<dbReference type="Pfam" id="PF02798">
    <property type="entry name" value="GST_N"/>
    <property type="match status" value="1"/>
</dbReference>
<evidence type="ECO:0000256" key="1">
    <source>
        <dbReference type="ARBA" id="ARBA00007409"/>
    </source>
</evidence>
<dbReference type="SUPFAM" id="SSF52833">
    <property type="entry name" value="Thioredoxin-like"/>
    <property type="match status" value="1"/>
</dbReference>
<dbReference type="AlphaFoldDB" id="A0AAW0R4J8"/>
<evidence type="ECO:0000259" key="3">
    <source>
        <dbReference type="PROSITE" id="PS50404"/>
    </source>
</evidence>
<dbReference type="SFLD" id="SFLDG00358">
    <property type="entry name" value="Main_(cytGST)"/>
    <property type="match status" value="1"/>
</dbReference>
<dbReference type="InterPro" id="IPR004046">
    <property type="entry name" value="GST_C"/>
</dbReference>
<dbReference type="InterPro" id="IPR040079">
    <property type="entry name" value="Glutathione_S-Trfase"/>
</dbReference>
<dbReference type="PANTHER" id="PTHR44051:SF3">
    <property type="entry name" value="TRANSCRIPTIONAL REGULATOR URE2"/>
    <property type="match status" value="1"/>
</dbReference>
<dbReference type="PANTHER" id="PTHR44051">
    <property type="entry name" value="GLUTATHIONE S-TRANSFERASE-RELATED"/>
    <property type="match status" value="1"/>
</dbReference>
<feature type="domain" description="GST N-terminal" evidence="3">
    <location>
        <begin position="5"/>
        <end position="86"/>
    </location>
</feature>
<dbReference type="SFLD" id="SFLDS00019">
    <property type="entry name" value="Glutathione_Transferase_(cytos"/>
    <property type="match status" value="1"/>
</dbReference>
<dbReference type="Gene3D" id="1.20.1050.130">
    <property type="match status" value="1"/>
</dbReference>
<organism evidence="5 6">
    <name type="scientific">Apiospora kogelbergensis</name>
    <dbReference type="NCBI Taxonomy" id="1337665"/>
    <lineage>
        <taxon>Eukaryota</taxon>
        <taxon>Fungi</taxon>
        <taxon>Dikarya</taxon>
        <taxon>Ascomycota</taxon>
        <taxon>Pezizomycotina</taxon>
        <taxon>Sordariomycetes</taxon>
        <taxon>Xylariomycetidae</taxon>
        <taxon>Amphisphaeriales</taxon>
        <taxon>Apiosporaceae</taxon>
        <taxon>Apiospora</taxon>
    </lineage>
</organism>
<evidence type="ECO:0008006" key="7">
    <source>
        <dbReference type="Google" id="ProtNLM"/>
    </source>
</evidence>
<dbReference type="InterPro" id="IPR010987">
    <property type="entry name" value="Glutathione-S-Trfase_C-like"/>
</dbReference>
<dbReference type="PROSITE" id="PS50405">
    <property type="entry name" value="GST_CTER"/>
    <property type="match status" value="1"/>
</dbReference>